<evidence type="ECO:0000313" key="5">
    <source>
        <dbReference type="Proteomes" id="UP000054270"/>
    </source>
</evidence>
<comment type="subcellular location">
    <subcellularLocation>
        <location evidence="3">Mitochondrion inner membrane</location>
    </subcellularLocation>
</comment>
<accession>A0A0D2PES4</accession>
<keyword evidence="2" id="KW-1015">Disulfide bond</keyword>
<sequence length="60" mass="6812">MNALSRREEETLLKATKAYALKECDDVVKEFATCASGRTVSVAWSCRKDLERVQECMVQL</sequence>
<keyword evidence="3" id="KW-0999">Mitochondrion inner membrane</keyword>
<keyword evidence="3" id="KW-0496">Mitochondrion</keyword>
<evidence type="ECO:0000256" key="3">
    <source>
        <dbReference type="RuleBase" id="RU364104"/>
    </source>
</evidence>
<dbReference type="GO" id="GO:0005743">
    <property type="term" value="C:mitochondrial inner membrane"/>
    <property type="evidence" value="ECO:0007669"/>
    <property type="project" value="UniProtKB-SubCell"/>
</dbReference>
<evidence type="ECO:0000256" key="2">
    <source>
        <dbReference type="ARBA" id="ARBA00023157"/>
    </source>
</evidence>
<dbReference type="EMBL" id="KN817519">
    <property type="protein sequence ID" value="KJA29254.1"/>
    <property type="molecule type" value="Genomic_DNA"/>
</dbReference>
<dbReference type="Proteomes" id="UP000054270">
    <property type="component" value="Unassembled WGS sequence"/>
</dbReference>
<dbReference type="OrthoDB" id="6224010at2759"/>
<proteinExistence type="inferred from homology"/>
<dbReference type="OMA" id="MLQQDGK"/>
<dbReference type="InterPro" id="IPR013892">
    <property type="entry name" value="Cyt_c_biogenesis_Cmc1-like"/>
</dbReference>
<protein>
    <recommendedName>
        <fullName evidence="3">COX assembly mitochondrial protein</fullName>
    </recommendedName>
</protein>
<dbReference type="AlphaFoldDB" id="A0A0D2PES4"/>
<evidence type="ECO:0000313" key="4">
    <source>
        <dbReference type="EMBL" id="KJA29254.1"/>
    </source>
</evidence>
<keyword evidence="5" id="KW-1185">Reference proteome</keyword>
<keyword evidence="3" id="KW-0472">Membrane</keyword>
<gene>
    <name evidence="4" type="ORF">HYPSUDRAFT_176032</name>
</gene>
<reference evidence="5" key="1">
    <citation type="submission" date="2014-04" db="EMBL/GenBank/DDBJ databases">
        <title>Evolutionary Origins and Diversification of the Mycorrhizal Mutualists.</title>
        <authorList>
            <consortium name="DOE Joint Genome Institute"/>
            <consortium name="Mycorrhizal Genomics Consortium"/>
            <person name="Kohler A."/>
            <person name="Kuo A."/>
            <person name="Nagy L.G."/>
            <person name="Floudas D."/>
            <person name="Copeland A."/>
            <person name="Barry K.W."/>
            <person name="Cichocki N."/>
            <person name="Veneault-Fourrey C."/>
            <person name="LaButti K."/>
            <person name="Lindquist E.A."/>
            <person name="Lipzen A."/>
            <person name="Lundell T."/>
            <person name="Morin E."/>
            <person name="Murat C."/>
            <person name="Riley R."/>
            <person name="Ohm R."/>
            <person name="Sun H."/>
            <person name="Tunlid A."/>
            <person name="Henrissat B."/>
            <person name="Grigoriev I.V."/>
            <person name="Hibbett D.S."/>
            <person name="Martin F."/>
        </authorList>
    </citation>
    <scope>NUCLEOTIDE SEQUENCE [LARGE SCALE GENOMIC DNA]</scope>
    <source>
        <strain evidence="5">FD-334 SS-4</strain>
    </source>
</reference>
<dbReference type="Pfam" id="PF08583">
    <property type="entry name" value="Cmc1"/>
    <property type="match status" value="1"/>
</dbReference>
<dbReference type="STRING" id="945553.A0A0D2PES4"/>
<organism evidence="4 5">
    <name type="scientific">Hypholoma sublateritium (strain FD-334 SS-4)</name>
    <dbReference type="NCBI Taxonomy" id="945553"/>
    <lineage>
        <taxon>Eukaryota</taxon>
        <taxon>Fungi</taxon>
        <taxon>Dikarya</taxon>
        <taxon>Basidiomycota</taxon>
        <taxon>Agaricomycotina</taxon>
        <taxon>Agaricomycetes</taxon>
        <taxon>Agaricomycetidae</taxon>
        <taxon>Agaricales</taxon>
        <taxon>Agaricineae</taxon>
        <taxon>Strophariaceae</taxon>
        <taxon>Hypholoma</taxon>
    </lineage>
</organism>
<name>A0A0D2PES4_HYPSF</name>
<comment type="function">
    <text evidence="3">Required for mitochondrial cytochrome c oxidase (COX) assembly and respiration.</text>
</comment>
<evidence type="ECO:0000256" key="1">
    <source>
        <dbReference type="ARBA" id="ARBA00007347"/>
    </source>
</evidence>
<keyword evidence="3" id="KW-0143">Chaperone</keyword>
<comment type="similarity">
    <text evidence="1 3">Belongs to the CMC family.</text>
</comment>